<dbReference type="EMBL" id="DRQG01000024">
    <property type="protein sequence ID" value="HGY54656.1"/>
    <property type="molecule type" value="Genomic_DNA"/>
</dbReference>
<dbReference type="AlphaFoldDB" id="A0A7V4TYC5"/>
<feature type="domain" description="RES" evidence="1">
    <location>
        <begin position="14"/>
        <end position="138"/>
    </location>
</feature>
<proteinExistence type="predicted"/>
<dbReference type="Pfam" id="PF08808">
    <property type="entry name" value="RES"/>
    <property type="match status" value="1"/>
</dbReference>
<dbReference type="Proteomes" id="UP000885779">
    <property type="component" value="Unassembled WGS sequence"/>
</dbReference>
<sequence>MIVFRIAKRKRASDISGYGASIFPGRWNKKGTPVLYTGESKEIALLEYIVHIPPMMSPELDILTIDIPNGPITVLTPEDLPPNWYQYPAPTILSEIGQMWIDEGKTLALKVPSSIIHTANNIILNCKHKDFKRVKILSQKKFYFDSRLRK</sequence>
<dbReference type="InterPro" id="IPR014914">
    <property type="entry name" value="RES_dom"/>
</dbReference>
<accession>A0A7V4TYC5</accession>
<evidence type="ECO:0000313" key="2">
    <source>
        <dbReference type="EMBL" id="HGY54656.1"/>
    </source>
</evidence>
<comment type="caution">
    <text evidence="2">The sequence shown here is derived from an EMBL/GenBank/DDBJ whole genome shotgun (WGS) entry which is preliminary data.</text>
</comment>
<organism evidence="2">
    <name type="scientific">Caldithrix abyssi</name>
    <dbReference type="NCBI Taxonomy" id="187145"/>
    <lineage>
        <taxon>Bacteria</taxon>
        <taxon>Pseudomonadati</taxon>
        <taxon>Calditrichota</taxon>
        <taxon>Calditrichia</taxon>
        <taxon>Calditrichales</taxon>
        <taxon>Calditrichaceae</taxon>
        <taxon>Caldithrix</taxon>
    </lineage>
</organism>
<name>A0A7V4TYC5_CALAY</name>
<dbReference type="SMART" id="SM00953">
    <property type="entry name" value="RES"/>
    <property type="match status" value="1"/>
</dbReference>
<reference evidence="2" key="1">
    <citation type="journal article" date="2020" name="mSystems">
        <title>Genome- and Community-Level Interaction Insights into Carbon Utilization and Element Cycling Functions of Hydrothermarchaeota in Hydrothermal Sediment.</title>
        <authorList>
            <person name="Zhou Z."/>
            <person name="Liu Y."/>
            <person name="Xu W."/>
            <person name="Pan J."/>
            <person name="Luo Z.H."/>
            <person name="Li M."/>
        </authorList>
    </citation>
    <scope>NUCLEOTIDE SEQUENCE [LARGE SCALE GENOMIC DNA]</scope>
    <source>
        <strain evidence="2">HyVt-577</strain>
    </source>
</reference>
<protein>
    <submittedName>
        <fullName evidence="2">RES domain-containing protein</fullName>
    </submittedName>
</protein>
<evidence type="ECO:0000259" key="1">
    <source>
        <dbReference type="SMART" id="SM00953"/>
    </source>
</evidence>
<gene>
    <name evidence="2" type="ORF">ENK44_03045</name>
</gene>